<dbReference type="PANTHER" id="PTHR42852:SF13">
    <property type="entry name" value="PROTEIN DIPZ"/>
    <property type="match status" value="1"/>
</dbReference>
<dbReference type="PROSITE" id="PS51352">
    <property type="entry name" value="THIOREDOXIN_2"/>
    <property type="match status" value="1"/>
</dbReference>
<dbReference type="InterPro" id="IPR050553">
    <property type="entry name" value="Thioredoxin_ResA/DsbE_sf"/>
</dbReference>
<sequence length="464" mass="53766">MKVPHLLIIVIFSFWLEGAQGQSGNTKYRPLMVGDTLPDVKLHNLINYPSVSAKISDFRGKLLILDFWTSKCRTCVESWPKLLRLQKQFDKDIQILLVNAIEDEAKVRSVIKRRKEIFGIKMTLPSVCKSKSMLEMFPHTGDPYIIWVSDAGVIKSITREPPLNEKNIKAILDGREVNMPQVVQQQEWIQFQNYEPLFINKNSTEANDIFMYSMFGRTARNLSSRFRISSPLEMEMGQYYAICVNKSIKQIYSLAYSGDYIGNIYGMPQDRISFEVSDKSKYTAKDEYGNFLTNYFFTYQLVSKIPITEQRLKELMRADLQGYIGLEARTEKKRMKCYVLSATDTSSVGFNEGKRVFYLSDDMVHINDVGTYELLMILGEQERINVQYPMIDDTGYKGKLGNIKFEVNQLDQKQLDKGLRKYGLRFTIEEREVDVLILSEPEGYEFPYDKTKIKGAKLLDDRNQ</sequence>
<evidence type="ECO:0000313" key="3">
    <source>
        <dbReference type="Proteomes" id="UP001172083"/>
    </source>
</evidence>
<proteinExistence type="predicted"/>
<name>A0ABT8LHT6_9BACT</name>
<dbReference type="SUPFAM" id="SSF52833">
    <property type="entry name" value="Thioredoxin-like"/>
    <property type="match status" value="1"/>
</dbReference>
<accession>A0ABT8LHT6</accession>
<dbReference type="InterPro" id="IPR036249">
    <property type="entry name" value="Thioredoxin-like_sf"/>
</dbReference>
<organism evidence="2 3">
    <name type="scientific">Agaribacillus aureus</name>
    <dbReference type="NCBI Taxonomy" id="3051825"/>
    <lineage>
        <taxon>Bacteria</taxon>
        <taxon>Pseudomonadati</taxon>
        <taxon>Bacteroidota</taxon>
        <taxon>Cytophagia</taxon>
        <taxon>Cytophagales</taxon>
        <taxon>Splendidivirgaceae</taxon>
        <taxon>Agaribacillus</taxon>
    </lineage>
</organism>
<dbReference type="InterPro" id="IPR013740">
    <property type="entry name" value="Redoxin"/>
</dbReference>
<keyword evidence="3" id="KW-1185">Reference proteome</keyword>
<evidence type="ECO:0000313" key="2">
    <source>
        <dbReference type="EMBL" id="MDN5217363.1"/>
    </source>
</evidence>
<comment type="caution">
    <text evidence="2">The sequence shown here is derived from an EMBL/GenBank/DDBJ whole genome shotgun (WGS) entry which is preliminary data.</text>
</comment>
<dbReference type="Pfam" id="PF08534">
    <property type="entry name" value="Redoxin"/>
    <property type="match status" value="1"/>
</dbReference>
<reference evidence="2" key="1">
    <citation type="submission" date="2023-06" db="EMBL/GenBank/DDBJ databases">
        <title>Genomic of Agaribacillus aureum.</title>
        <authorList>
            <person name="Wang G."/>
        </authorList>
    </citation>
    <scope>NUCLEOTIDE SEQUENCE</scope>
    <source>
        <strain evidence="2">BMA12</strain>
    </source>
</reference>
<dbReference type="Gene3D" id="3.40.30.10">
    <property type="entry name" value="Glutaredoxin"/>
    <property type="match status" value="1"/>
</dbReference>
<feature type="domain" description="Thioredoxin" evidence="1">
    <location>
        <begin position="31"/>
        <end position="177"/>
    </location>
</feature>
<dbReference type="InterPro" id="IPR013766">
    <property type="entry name" value="Thioredoxin_domain"/>
</dbReference>
<dbReference type="Proteomes" id="UP001172083">
    <property type="component" value="Unassembled WGS sequence"/>
</dbReference>
<protein>
    <submittedName>
        <fullName evidence="2">Redoxin family protein</fullName>
    </submittedName>
</protein>
<dbReference type="PANTHER" id="PTHR42852">
    <property type="entry name" value="THIOL:DISULFIDE INTERCHANGE PROTEIN DSBE"/>
    <property type="match status" value="1"/>
</dbReference>
<gene>
    <name evidence="2" type="ORF">QQ020_35140</name>
</gene>
<dbReference type="EMBL" id="JAUJEB010000015">
    <property type="protein sequence ID" value="MDN5217363.1"/>
    <property type="molecule type" value="Genomic_DNA"/>
</dbReference>
<evidence type="ECO:0000259" key="1">
    <source>
        <dbReference type="PROSITE" id="PS51352"/>
    </source>
</evidence>
<dbReference type="RefSeq" id="WP_346762699.1">
    <property type="nucleotide sequence ID" value="NZ_JAUJEB010000015.1"/>
</dbReference>